<dbReference type="Gene3D" id="3.40.50.10140">
    <property type="entry name" value="Toll/interleukin-1 receptor homology (TIR) domain"/>
    <property type="match status" value="1"/>
</dbReference>
<dbReference type="AlphaFoldDB" id="A0A1I5WZ27"/>
<dbReference type="GO" id="GO:0007165">
    <property type="term" value="P:signal transduction"/>
    <property type="evidence" value="ECO:0007669"/>
    <property type="project" value="InterPro"/>
</dbReference>
<keyword evidence="1" id="KW-0812">Transmembrane</keyword>
<keyword evidence="1" id="KW-1133">Transmembrane helix</keyword>
<keyword evidence="1" id="KW-0472">Membrane</keyword>
<dbReference type="RefSeq" id="WP_090659004.1">
    <property type="nucleotide sequence ID" value="NZ_FOXQ01000007.1"/>
</dbReference>
<evidence type="ECO:0000313" key="4">
    <source>
        <dbReference type="Proteomes" id="UP000199031"/>
    </source>
</evidence>
<dbReference type="OrthoDB" id="1098242at2"/>
<keyword evidence="4" id="KW-1185">Reference proteome</keyword>
<reference evidence="3 4" key="1">
    <citation type="submission" date="2016-10" db="EMBL/GenBank/DDBJ databases">
        <authorList>
            <person name="de Groot N.N."/>
        </authorList>
    </citation>
    <scope>NUCLEOTIDE SEQUENCE [LARGE SCALE GENOMIC DNA]</scope>
    <source>
        <strain evidence="3 4">DSM 28286</strain>
    </source>
</reference>
<feature type="transmembrane region" description="Helical" evidence="1">
    <location>
        <begin position="150"/>
        <end position="168"/>
    </location>
</feature>
<dbReference type="InterPro" id="IPR000157">
    <property type="entry name" value="TIR_dom"/>
</dbReference>
<name>A0A1I5WZ27_9BACT</name>
<feature type="domain" description="TIR" evidence="2">
    <location>
        <begin position="2"/>
        <end position="128"/>
    </location>
</feature>
<dbReference type="Pfam" id="PF13676">
    <property type="entry name" value="TIR_2"/>
    <property type="match status" value="1"/>
</dbReference>
<sequence length="347" mass="39143">MKYKKIFFSYSRTDTAFAIKLALDLKKDDYDVWIDQEDIRAGSEWDMQIEQALTTCDCLVYIQSERSAASQNVLDEVYYVLEENKPVIPVLISESKAPFRIKRLQYINFINNYEAGLQSLKDNLSGAALPDVSNGNFKEGNPVYKNRSKYLIGLLVLIAAAASLFYFFRTGTTAPETIINNEDISNKDSAISKEIFTGNWILTGTQPDMSERKGYLKIEDSDNGKLNIKTSVQFYYPKTNDTAYHEVFNAFAECKNCVFKNEIEITDKQVDVGSHRYMILKEDEPGKGKAGDTVLNAGLNTAVKASVVLHLSKDKVLLTINKKDSSAASYGITIPPFEYVFSFKKEE</sequence>
<organism evidence="3 4">
    <name type="scientific">Parafilimonas terrae</name>
    <dbReference type="NCBI Taxonomy" id="1465490"/>
    <lineage>
        <taxon>Bacteria</taxon>
        <taxon>Pseudomonadati</taxon>
        <taxon>Bacteroidota</taxon>
        <taxon>Chitinophagia</taxon>
        <taxon>Chitinophagales</taxon>
        <taxon>Chitinophagaceae</taxon>
        <taxon>Parafilimonas</taxon>
    </lineage>
</organism>
<protein>
    <submittedName>
        <fullName evidence="3">TIR domain-containing protein</fullName>
    </submittedName>
</protein>
<dbReference type="EMBL" id="FOXQ01000007">
    <property type="protein sequence ID" value="SFQ24934.1"/>
    <property type="molecule type" value="Genomic_DNA"/>
</dbReference>
<proteinExistence type="predicted"/>
<dbReference type="SUPFAM" id="SSF52200">
    <property type="entry name" value="Toll/Interleukin receptor TIR domain"/>
    <property type="match status" value="1"/>
</dbReference>
<dbReference type="InterPro" id="IPR035897">
    <property type="entry name" value="Toll_tir_struct_dom_sf"/>
</dbReference>
<evidence type="ECO:0000256" key="1">
    <source>
        <dbReference type="SAM" id="Phobius"/>
    </source>
</evidence>
<evidence type="ECO:0000259" key="2">
    <source>
        <dbReference type="PROSITE" id="PS50104"/>
    </source>
</evidence>
<gene>
    <name evidence="3" type="ORF">SAMN05444277_10794</name>
</gene>
<dbReference type="PROSITE" id="PS50104">
    <property type="entry name" value="TIR"/>
    <property type="match status" value="1"/>
</dbReference>
<evidence type="ECO:0000313" key="3">
    <source>
        <dbReference type="EMBL" id="SFQ24934.1"/>
    </source>
</evidence>
<accession>A0A1I5WZ27</accession>
<dbReference type="Proteomes" id="UP000199031">
    <property type="component" value="Unassembled WGS sequence"/>
</dbReference>
<dbReference type="STRING" id="1465490.SAMN05444277_10794"/>